<protein>
    <submittedName>
        <fullName evidence="2">Uncharacterized protein</fullName>
    </submittedName>
</protein>
<dbReference type="AlphaFoldDB" id="A0A2P2NUT1"/>
<organism evidence="2">
    <name type="scientific">Rhizophora mucronata</name>
    <name type="common">Asiatic mangrove</name>
    <dbReference type="NCBI Taxonomy" id="61149"/>
    <lineage>
        <taxon>Eukaryota</taxon>
        <taxon>Viridiplantae</taxon>
        <taxon>Streptophyta</taxon>
        <taxon>Embryophyta</taxon>
        <taxon>Tracheophyta</taxon>
        <taxon>Spermatophyta</taxon>
        <taxon>Magnoliopsida</taxon>
        <taxon>eudicotyledons</taxon>
        <taxon>Gunneridae</taxon>
        <taxon>Pentapetalae</taxon>
        <taxon>rosids</taxon>
        <taxon>fabids</taxon>
        <taxon>Malpighiales</taxon>
        <taxon>Rhizophoraceae</taxon>
        <taxon>Rhizophora</taxon>
    </lineage>
</organism>
<proteinExistence type="predicted"/>
<sequence length="21" mass="2446">MNPKNDLIAQKHWSVNARVHS</sequence>
<evidence type="ECO:0000256" key="1">
    <source>
        <dbReference type="SAM" id="MobiDB-lite"/>
    </source>
</evidence>
<evidence type="ECO:0000313" key="2">
    <source>
        <dbReference type="EMBL" id="MBX46200.1"/>
    </source>
</evidence>
<reference evidence="2" key="1">
    <citation type="submission" date="2018-02" db="EMBL/GenBank/DDBJ databases">
        <title>Rhizophora mucronata_Transcriptome.</title>
        <authorList>
            <person name="Meera S.P."/>
            <person name="Sreeshan A."/>
            <person name="Augustine A."/>
        </authorList>
    </citation>
    <scope>NUCLEOTIDE SEQUENCE</scope>
    <source>
        <tissue evidence="2">Leaf</tissue>
    </source>
</reference>
<name>A0A2P2NUT1_RHIMU</name>
<dbReference type="EMBL" id="GGEC01065716">
    <property type="protein sequence ID" value="MBX46200.1"/>
    <property type="molecule type" value="Transcribed_RNA"/>
</dbReference>
<accession>A0A2P2NUT1</accession>
<feature type="region of interest" description="Disordered" evidence="1">
    <location>
        <begin position="1"/>
        <end position="21"/>
    </location>
</feature>